<gene>
    <name evidence="1" type="ORF">Lalb_Chr15g0076951</name>
</gene>
<evidence type="ECO:0000313" key="1">
    <source>
        <dbReference type="EMBL" id="KAE9598101.1"/>
    </source>
</evidence>
<keyword evidence="2" id="KW-1185">Reference proteome</keyword>
<name>A0A6A4P8S5_LUPAL</name>
<dbReference type="EMBL" id="WOCE01000015">
    <property type="protein sequence ID" value="KAE9598101.1"/>
    <property type="molecule type" value="Genomic_DNA"/>
</dbReference>
<proteinExistence type="predicted"/>
<sequence>MLMILLWGGDDEVTQNMSWETCGSREEALEFIRDVCIPHPWGKSICLDDGS</sequence>
<organism evidence="1 2">
    <name type="scientific">Lupinus albus</name>
    <name type="common">White lupine</name>
    <name type="synonym">Lupinus termis</name>
    <dbReference type="NCBI Taxonomy" id="3870"/>
    <lineage>
        <taxon>Eukaryota</taxon>
        <taxon>Viridiplantae</taxon>
        <taxon>Streptophyta</taxon>
        <taxon>Embryophyta</taxon>
        <taxon>Tracheophyta</taxon>
        <taxon>Spermatophyta</taxon>
        <taxon>Magnoliopsida</taxon>
        <taxon>eudicotyledons</taxon>
        <taxon>Gunneridae</taxon>
        <taxon>Pentapetalae</taxon>
        <taxon>rosids</taxon>
        <taxon>fabids</taxon>
        <taxon>Fabales</taxon>
        <taxon>Fabaceae</taxon>
        <taxon>Papilionoideae</taxon>
        <taxon>50 kb inversion clade</taxon>
        <taxon>genistoids sensu lato</taxon>
        <taxon>core genistoids</taxon>
        <taxon>Genisteae</taxon>
        <taxon>Lupinus</taxon>
    </lineage>
</organism>
<dbReference type="PANTHER" id="PTHR46067">
    <property type="entry name" value="ACYL-COA N-ACYLTRANSFERASES (NAT) SUPERFAMILY PROTEIN"/>
    <property type="match status" value="1"/>
</dbReference>
<protein>
    <submittedName>
        <fullName evidence="1">Uncharacterized protein</fullName>
    </submittedName>
</protein>
<accession>A0A6A4P8S5</accession>
<comment type="caution">
    <text evidence="1">The sequence shown here is derived from an EMBL/GenBank/DDBJ whole genome shotgun (WGS) entry which is preliminary data.</text>
</comment>
<dbReference type="Proteomes" id="UP000447434">
    <property type="component" value="Chromosome 15"/>
</dbReference>
<dbReference type="PANTHER" id="PTHR46067:SF16">
    <property type="entry name" value="N-ACETYLTRANSFERASE DOMAIN-CONTAINING PROTEIN"/>
    <property type="match status" value="1"/>
</dbReference>
<evidence type="ECO:0000313" key="2">
    <source>
        <dbReference type="Proteomes" id="UP000447434"/>
    </source>
</evidence>
<reference evidence="2" key="1">
    <citation type="journal article" date="2020" name="Nat. Commun.">
        <title>Genome sequence of the cluster root forming white lupin.</title>
        <authorList>
            <person name="Hufnagel B."/>
            <person name="Marques A."/>
            <person name="Soriano A."/>
            <person name="Marques L."/>
            <person name="Divol F."/>
            <person name="Doumas P."/>
            <person name="Sallet E."/>
            <person name="Mancinotti D."/>
            <person name="Carrere S."/>
            <person name="Marande W."/>
            <person name="Arribat S."/>
            <person name="Keller J."/>
            <person name="Huneau C."/>
            <person name="Blein T."/>
            <person name="Aime D."/>
            <person name="Laguerre M."/>
            <person name="Taylor J."/>
            <person name="Schubert V."/>
            <person name="Nelson M."/>
            <person name="Geu-Flores F."/>
            <person name="Crespi M."/>
            <person name="Gallardo-Guerrero K."/>
            <person name="Delaux P.-M."/>
            <person name="Salse J."/>
            <person name="Berges H."/>
            <person name="Guyot R."/>
            <person name="Gouzy J."/>
            <person name="Peret B."/>
        </authorList>
    </citation>
    <scope>NUCLEOTIDE SEQUENCE [LARGE SCALE GENOMIC DNA]</scope>
    <source>
        <strain evidence="2">cv. Amiga</strain>
    </source>
</reference>
<dbReference type="AlphaFoldDB" id="A0A6A4P8S5"/>
<dbReference type="OrthoDB" id="630895at2759"/>